<dbReference type="OrthoDB" id="6436342at2759"/>
<keyword evidence="3" id="KW-1185">Reference proteome</keyword>
<name>A0A4Y2EV35_ARAVE</name>
<reference evidence="2 3" key="1">
    <citation type="journal article" date="2019" name="Sci. Rep.">
        <title>Orb-weaving spider Araneus ventricosus genome elucidates the spidroin gene catalogue.</title>
        <authorList>
            <person name="Kono N."/>
            <person name="Nakamura H."/>
            <person name="Ohtoshi R."/>
            <person name="Moran D.A.P."/>
            <person name="Shinohara A."/>
            <person name="Yoshida Y."/>
            <person name="Fujiwara M."/>
            <person name="Mori M."/>
            <person name="Tomita M."/>
            <person name="Arakawa K."/>
        </authorList>
    </citation>
    <scope>NUCLEOTIDE SEQUENCE [LARGE SCALE GENOMIC DNA]</scope>
</reference>
<protein>
    <recommendedName>
        <fullName evidence="1">Integrase zinc-binding domain-containing protein</fullName>
    </recommendedName>
</protein>
<organism evidence="2 3">
    <name type="scientific">Araneus ventricosus</name>
    <name type="common">Orbweaver spider</name>
    <name type="synonym">Epeira ventricosa</name>
    <dbReference type="NCBI Taxonomy" id="182803"/>
    <lineage>
        <taxon>Eukaryota</taxon>
        <taxon>Metazoa</taxon>
        <taxon>Ecdysozoa</taxon>
        <taxon>Arthropoda</taxon>
        <taxon>Chelicerata</taxon>
        <taxon>Arachnida</taxon>
        <taxon>Araneae</taxon>
        <taxon>Araneomorphae</taxon>
        <taxon>Entelegynae</taxon>
        <taxon>Araneoidea</taxon>
        <taxon>Araneidae</taxon>
        <taxon>Araneus</taxon>
    </lineage>
</organism>
<evidence type="ECO:0000259" key="1">
    <source>
        <dbReference type="Pfam" id="PF17921"/>
    </source>
</evidence>
<proteinExistence type="predicted"/>
<accession>A0A4Y2EV35</accession>
<evidence type="ECO:0000313" key="2">
    <source>
        <dbReference type="EMBL" id="GBM31775.1"/>
    </source>
</evidence>
<comment type="caution">
    <text evidence="2">The sequence shown here is derived from an EMBL/GenBank/DDBJ whole genome shotgun (WGS) entry which is preliminary data.</text>
</comment>
<dbReference type="InterPro" id="IPR041588">
    <property type="entry name" value="Integrase_H2C2"/>
</dbReference>
<feature type="domain" description="Integrase zinc-binding" evidence="1">
    <location>
        <begin position="53"/>
        <end position="106"/>
    </location>
</feature>
<sequence>MGRRPVGYLTSEHVLEVISCSLAKYPTGYRAEESRSLLSTTQASGEPTLSEKESLIKICIEAAHAPHFGVKKAFEFMRHKYQWKGMYLDTKKICENCKKCLENKPKSKLTQTKMISKRNLAPGQCIAIKIFGKLPRLTDNKNFISTILDHYSSRGKPGLAFLEPVVFYERDGISSSEERRVDSTQQRRAWTRCFGSCRLVQEKKFFLIRRASSVIDLSDFHLESGINSVGSAQSESVRPRRELRNLTQKYNAQVSDISLYLAMFERQAPTAEMEESELVSQLMALLPLDLAQIIIKKPEDKIKGYLHIREVL</sequence>
<dbReference type="EMBL" id="BGPR01000692">
    <property type="protein sequence ID" value="GBM31775.1"/>
    <property type="molecule type" value="Genomic_DNA"/>
</dbReference>
<dbReference type="Pfam" id="PF17921">
    <property type="entry name" value="Integrase_H2C2"/>
    <property type="match status" value="1"/>
</dbReference>
<evidence type="ECO:0000313" key="3">
    <source>
        <dbReference type="Proteomes" id="UP000499080"/>
    </source>
</evidence>
<dbReference type="Proteomes" id="UP000499080">
    <property type="component" value="Unassembled WGS sequence"/>
</dbReference>
<dbReference type="AlphaFoldDB" id="A0A4Y2EV35"/>
<gene>
    <name evidence="2" type="ORF">AVEN_56885_1</name>
</gene>
<dbReference type="Gene3D" id="1.10.340.70">
    <property type="match status" value="1"/>
</dbReference>